<evidence type="ECO:0000256" key="1">
    <source>
        <dbReference type="ARBA" id="ARBA00023015"/>
    </source>
</evidence>
<dbReference type="PANTHER" id="PTHR30055:SF234">
    <property type="entry name" value="HTH-TYPE TRANSCRIPTIONAL REGULATOR BETI"/>
    <property type="match status" value="1"/>
</dbReference>
<evidence type="ECO:0000256" key="3">
    <source>
        <dbReference type="ARBA" id="ARBA00023163"/>
    </source>
</evidence>
<comment type="caution">
    <text evidence="6">The sequence shown here is derived from an EMBL/GenBank/DDBJ whole genome shotgun (WGS) entry which is preliminary data.</text>
</comment>
<dbReference type="PROSITE" id="PS50977">
    <property type="entry name" value="HTH_TETR_2"/>
    <property type="match status" value="1"/>
</dbReference>
<organism evidence="6 7">
    <name type="scientific">Paenibacillus timonensis</name>
    <dbReference type="NCBI Taxonomy" id="225915"/>
    <lineage>
        <taxon>Bacteria</taxon>
        <taxon>Bacillati</taxon>
        <taxon>Bacillota</taxon>
        <taxon>Bacilli</taxon>
        <taxon>Bacillales</taxon>
        <taxon>Paenibacillaceae</taxon>
        <taxon>Paenibacillus</taxon>
    </lineage>
</organism>
<dbReference type="InterPro" id="IPR001647">
    <property type="entry name" value="HTH_TetR"/>
</dbReference>
<gene>
    <name evidence="6" type="ORF">ACFQ2Z_14585</name>
</gene>
<dbReference type="InterPro" id="IPR009057">
    <property type="entry name" value="Homeodomain-like_sf"/>
</dbReference>
<dbReference type="Gene3D" id="1.10.10.60">
    <property type="entry name" value="Homeodomain-like"/>
    <property type="match status" value="1"/>
</dbReference>
<keyword evidence="2 4" id="KW-0238">DNA-binding</keyword>
<reference evidence="7" key="1">
    <citation type="journal article" date="2019" name="Int. J. Syst. Evol. Microbiol.">
        <title>The Global Catalogue of Microorganisms (GCM) 10K type strain sequencing project: providing services to taxonomists for standard genome sequencing and annotation.</title>
        <authorList>
            <consortium name="The Broad Institute Genomics Platform"/>
            <consortium name="The Broad Institute Genome Sequencing Center for Infectious Disease"/>
            <person name="Wu L."/>
            <person name="Ma J."/>
        </authorList>
    </citation>
    <scope>NUCLEOTIDE SEQUENCE [LARGE SCALE GENOMIC DNA]</scope>
    <source>
        <strain evidence="7">CCUG 48216</strain>
    </source>
</reference>
<evidence type="ECO:0000259" key="5">
    <source>
        <dbReference type="PROSITE" id="PS50977"/>
    </source>
</evidence>
<dbReference type="PANTHER" id="PTHR30055">
    <property type="entry name" value="HTH-TYPE TRANSCRIPTIONAL REGULATOR RUTR"/>
    <property type="match status" value="1"/>
</dbReference>
<keyword evidence="3" id="KW-0804">Transcription</keyword>
<dbReference type="EMBL" id="JBHTKZ010000028">
    <property type="protein sequence ID" value="MFD1182587.1"/>
    <property type="molecule type" value="Genomic_DNA"/>
</dbReference>
<evidence type="ECO:0000313" key="6">
    <source>
        <dbReference type="EMBL" id="MFD1182587.1"/>
    </source>
</evidence>
<dbReference type="Pfam" id="PF00440">
    <property type="entry name" value="TetR_N"/>
    <property type="match status" value="1"/>
</dbReference>
<keyword evidence="7" id="KW-1185">Reference proteome</keyword>
<dbReference type="SUPFAM" id="SSF46689">
    <property type="entry name" value="Homeodomain-like"/>
    <property type="match status" value="1"/>
</dbReference>
<dbReference type="Proteomes" id="UP001597211">
    <property type="component" value="Unassembled WGS sequence"/>
</dbReference>
<proteinExistence type="predicted"/>
<dbReference type="RefSeq" id="WP_240269802.1">
    <property type="nucleotide sequence ID" value="NZ_JAKSXN010000032.1"/>
</dbReference>
<dbReference type="InterPro" id="IPR036271">
    <property type="entry name" value="Tet_transcr_reg_TetR-rel_C_sf"/>
</dbReference>
<protein>
    <submittedName>
        <fullName evidence="6">TetR/AcrR family transcriptional regulator</fullName>
    </submittedName>
</protein>
<dbReference type="SUPFAM" id="SSF48498">
    <property type="entry name" value="Tetracyclin repressor-like, C-terminal domain"/>
    <property type="match status" value="1"/>
</dbReference>
<name>A0ABW3SCT6_9BACL</name>
<dbReference type="PRINTS" id="PR00455">
    <property type="entry name" value="HTHTETR"/>
</dbReference>
<evidence type="ECO:0000313" key="7">
    <source>
        <dbReference type="Proteomes" id="UP001597211"/>
    </source>
</evidence>
<keyword evidence="1" id="KW-0805">Transcription regulation</keyword>
<evidence type="ECO:0000256" key="2">
    <source>
        <dbReference type="ARBA" id="ARBA00023125"/>
    </source>
</evidence>
<dbReference type="Gene3D" id="1.10.357.10">
    <property type="entry name" value="Tetracycline Repressor, domain 2"/>
    <property type="match status" value="1"/>
</dbReference>
<dbReference type="InterPro" id="IPR050109">
    <property type="entry name" value="HTH-type_TetR-like_transc_reg"/>
</dbReference>
<feature type="domain" description="HTH tetR-type" evidence="5">
    <location>
        <begin position="12"/>
        <end position="72"/>
    </location>
</feature>
<accession>A0ABW3SCT6</accession>
<evidence type="ECO:0000256" key="4">
    <source>
        <dbReference type="PROSITE-ProRule" id="PRU00335"/>
    </source>
</evidence>
<sequence length="222" mass="25542">MGSQERKEKAREQRRQDIIEAAEKVFFDKGYDLATMDDVARAAEFSKRTLYVYFSSKEQIYFEIMTRGYKQLLQMLRDDKEKGDRSDAIGELKQMALTLHRFSLMYPDYFRAIMEYENGELDFKNDVPDPSREACYELGEQVMGSLIGILNKGIAEGSMRPDIHPENTALVLWACTVGVFNTAGKKGNYIRNYYKTTPEEFVAEAYALLIRSIRSGQGEGDR</sequence>
<feature type="DNA-binding region" description="H-T-H motif" evidence="4">
    <location>
        <begin position="35"/>
        <end position="54"/>
    </location>
</feature>